<reference evidence="3" key="1">
    <citation type="journal article" date="2019" name="Int. J. Syst. Evol. Microbiol.">
        <title>The Global Catalogue of Microorganisms (GCM) 10K type strain sequencing project: providing services to taxonomists for standard genome sequencing and annotation.</title>
        <authorList>
            <consortium name="The Broad Institute Genomics Platform"/>
            <consortium name="The Broad Institute Genome Sequencing Center for Infectious Disease"/>
            <person name="Wu L."/>
            <person name="Ma J."/>
        </authorList>
    </citation>
    <scope>NUCLEOTIDE SEQUENCE [LARGE SCALE GENOMIC DNA]</scope>
    <source>
        <strain evidence="3">JCM 18303</strain>
    </source>
</reference>
<keyword evidence="3" id="KW-1185">Reference proteome</keyword>
<name>A0ABP9PV61_9PSEU</name>
<organism evidence="2 3">
    <name type="scientific">Pseudonocardia eucalypti</name>
    <dbReference type="NCBI Taxonomy" id="648755"/>
    <lineage>
        <taxon>Bacteria</taxon>
        <taxon>Bacillati</taxon>
        <taxon>Actinomycetota</taxon>
        <taxon>Actinomycetes</taxon>
        <taxon>Pseudonocardiales</taxon>
        <taxon>Pseudonocardiaceae</taxon>
        <taxon>Pseudonocardia</taxon>
    </lineage>
</organism>
<dbReference type="SUPFAM" id="SSF54593">
    <property type="entry name" value="Glyoxalase/Bleomycin resistance protein/Dihydroxybiphenyl dioxygenase"/>
    <property type="match status" value="1"/>
</dbReference>
<dbReference type="Proteomes" id="UP001428817">
    <property type="component" value="Unassembled WGS sequence"/>
</dbReference>
<accession>A0ABP9PV61</accession>
<dbReference type="InterPro" id="IPR037523">
    <property type="entry name" value="VOC_core"/>
</dbReference>
<proteinExistence type="predicted"/>
<dbReference type="InterPro" id="IPR058997">
    <property type="entry name" value="YycE-like_C"/>
</dbReference>
<evidence type="ECO:0000313" key="2">
    <source>
        <dbReference type="EMBL" id="GAA5151268.1"/>
    </source>
</evidence>
<sequence>MTTQPWPDTLPARQVRIARPTDRLDEVIDFYAGGLGLPELFRFDDHAGYRGVMLGLPGADYHLEFTQHEDGSPGTAPTMDNLLVFYFDGAEQVDRIVRRLAERGRHPVPPENPYWTEHGAVTCEDPDGWRVVLMPKPDFAG</sequence>
<protein>
    <submittedName>
        <fullName evidence="2">VOC family protein</fullName>
    </submittedName>
</protein>
<comment type="caution">
    <text evidence="2">The sequence shown here is derived from an EMBL/GenBank/DDBJ whole genome shotgun (WGS) entry which is preliminary data.</text>
</comment>
<dbReference type="EMBL" id="BAABJP010000007">
    <property type="protein sequence ID" value="GAA5151268.1"/>
    <property type="molecule type" value="Genomic_DNA"/>
</dbReference>
<dbReference type="Pfam" id="PF22658">
    <property type="entry name" value="YycE-like_N"/>
    <property type="match status" value="1"/>
</dbReference>
<gene>
    <name evidence="2" type="ORF">GCM10023321_18020</name>
</gene>
<dbReference type="PROSITE" id="PS51819">
    <property type="entry name" value="VOC"/>
    <property type="match status" value="1"/>
</dbReference>
<dbReference type="Gene3D" id="3.10.180.10">
    <property type="entry name" value="2,3-Dihydroxybiphenyl 1,2-Dioxygenase, domain 1"/>
    <property type="match status" value="1"/>
</dbReference>
<dbReference type="InterPro" id="IPR058998">
    <property type="entry name" value="YycE-like_N"/>
</dbReference>
<feature type="domain" description="VOC" evidence="1">
    <location>
        <begin position="13"/>
        <end position="136"/>
    </location>
</feature>
<evidence type="ECO:0000259" key="1">
    <source>
        <dbReference type="PROSITE" id="PS51819"/>
    </source>
</evidence>
<dbReference type="InterPro" id="IPR029068">
    <property type="entry name" value="Glyas_Bleomycin-R_OHBP_Dase"/>
</dbReference>
<dbReference type="CDD" id="cd06587">
    <property type="entry name" value="VOC"/>
    <property type="match status" value="1"/>
</dbReference>
<dbReference type="RefSeq" id="WP_185064510.1">
    <property type="nucleotide sequence ID" value="NZ_BAABJP010000007.1"/>
</dbReference>
<dbReference type="Pfam" id="PF22659">
    <property type="entry name" value="YycE-like_C"/>
    <property type="match status" value="1"/>
</dbReference>
<evidence type="ECO:0000313" key="3">
    <source>
        <dbReference type="Proteomes" id="UP001428817"/>
    </source>
</evidence>